<dbReference type="GO" id="GO:0005643">
    <property type="term" value="C:nuclear pore"/>
    <property type="evidence" value="ECO:0007669"/>
    <property type="project" value="TreeGrafter"/>
</dbReference>
<feature type="compositionally biased region" description="Acidic residues" evidence="5">
    <location>
        <begin position="1856"/>
        <end position="1873"/>
    </location>
</feature>
<feature type="compositionally biased region" description="Acidic residues" evidence="5">
    <location>
        <begin position="1792"/>
        <end position="1801"/>
    </location>
</feature>
<dbReference type="Pfam" id="PF25785">
    <property type="entry name" value="TPR"/>
    <property type="match status" value="1"/>
</dbReference>
<feature type="coiled-coil region" evidence="4">
    <location>
        <begin position="494"/>
        <end position="573"/>
    </location>
</feature>
<dbReference type="GO" id="GO:0017056">
    <property type="term" value="F:structural constituent of nuclear pore"/>
    <property type="evidence" value="ECO:0007669"/>
    <property type="project" value="TreeGrafter"/>
</dbReference>
<accession>A0A2U1Q7E2</accession>
<dbReference type="GO" id="GO:0006606">
    <property type="term" value="P:protein import into nucleus"/>
    <property type="evidence" value="ECO:0007669"/>
    <property type="project" value="InterPro"/>
</dbReference>
<evidence type="ECO:0000313" key="9">
    <source>
        <dbReference type="EMBL" id="PWA93929.1"/>
    </source>
</evidence>
<feature type="coiled-coil region" evidence="4">
    <location>
        <begin position="199"/>
        <end position="233"/>
    </location>
</feature>
<feature type="compositionally biased region" description="Gly residues" evidence="5">
    <location>
        <begin position="1998"/>
        <end position="2012"/>
    </location>
</feature>
<feature type="compositionally biased region" description="Low complexity" evidence="5">
    <location>
        <begin position="1061"/>
        <end position="1077"/>
    </location>
</feature>
<comment type="subcellular location">
    <subcellularLocation>
        <location evidence="1">Nucleus</location>
    </subcellularLocation>
</comment>
<feature type="compositionally biased region" description="Acidic residues" evidence="5">
    <location>
        <begin position="1732"/>
        <end position="1748"/>
    </location>
</feature>
<feature type="coiled-coil region" evidence="4">
    <location>
        <begin position="1233"/>
        <end position="1260"/>
    </location>
</feature>
<feature type="compositionally biased region" description="Basic and acidic residues" evidence="5">
    <location>
        <begin position="1514"/>
        <end position="1553"/>
    </location>
</feature>
<feature type="domain" description="NUA/TPR/MLP1-2-like" evidence="8">
    <location>
        <begin position="539"/>
        <end position="641"/>
    </location>
</feature>
<gene>
    <name evidence="9" type="ORF">CTI12_AA065250</name>
</gene>
<feature type="compositionally biased region" description="Polar residues" evidence="5">
    <location>
        <begin position="1920"/>
        <end position="1946"/>
    </location>
</feature>
<dbReference type="Proteomes" id="UP000245207">
    <property type="component" value="Unassembled WGS sequence"/>
</dbReference>
<feature type="domain" description="Nucleoprotein TPR/MPL1" evidence="7">
    <location>
        <begin position="218"/>
        <end position="297"/>
    </location>
</feature>
<feature type="compositionally biased region" description="Basic and acidic residues" evidence="5">
    <location>
        <begin position="1690"/>
        <end position="1699"/>
    </location>
</feature>
<feature type="region of interest" description="Disordered" evidence="5">
    <location>
        <begin position="1605"/>
        <end position="1890"/>
    </location>
</feature>
<keyword evidence="2 4" id="KW-0175">Coiled coil</keyword>
<dbReference type="InterPro" id="IPR057974">
    <property type="entry name" value="NUA/TPR/MLP1-2-like_dom"/>
</dbReference>
<dbReference type="STRING" id="35608.A0A2U1Q7E2"/>
<feature type="coiled-coil region" evidence="4">
    <location>
        <begin position="730"/>
        <end position="757"/>
    </location>
</feature>
<evidence type="ECO:0000259" key="7">
    <source>
        <dbReference type="Pfam" id="PF25481"/>
    </source>
</evidence>
<dbReference type="PANTHER" id="PTHR18898">
    <property type="entry name" value="NUCLEOPROTEIN TPR-RELATED"/>
    <property type="match status" value="1"/>
</dbReference>
<feature type="coiled-coil region" evidence="4">
    <location>
        <begin position="372"/>
        <end position="406"/>
    </location>
</feature>
<dbReference type="EMBL" id="PKPP01000346">
    <property type="protein sequence ID" value="PWA93929.1"/>
    <property type="molecule type" value="Genomic_DNA"/>
</dbReference>
<feature type="compositionally biased region" description="Basic and acidic residues" evidence="5">
    <location>
        <begin position="1773"/>
        <end position="1784"/>
    </location>
</feature>
<dbReference type="Pfam" id="PF25481">
    <property type="entry name" value="Nucleoprot-TPR"/>
    <property type="match status" value="1"/>
</dbReference>
<feature type="compositionally biased region" description="Basic residues" evidence="5">
    <location>
        <begin position="1620"/>
        <end position="1634"/>
    </location>
</feature>
<evidence type="ECO:0000256" key="3">
    <source>
        <dbReference type="ARBA" id="ARBA00023242"/>
    </source>
</evidence>
<proteinExistence type="predicted"/>
<evidence type="ECO:0000313" key="10">
    <source>
        <dbReference type="Proteomes" id="UP000245207"/>
    </source>
</evidence>
<evidence type="ECO:0000256" key="2">
    <source>
        <dbReference type="ARBA" id="ARBA00023054"/>
    </source>
</evidence>
<feature type="region of interest" description="Disordered" evidence="5">
    <location>
        <begin position="1913"/>
        <end position="2012"/>
    </location>
</feature>
<dbReference type="PANTHER" id="PTHR18898:SF2">
    <property type="entry name" value="NUCLEOPROTEIN TPR"/>
    <property type="match status" value="1"/>
</dbReference>
<evidence type="ECO:0000256" key="5">
    <source>
        <dbReference type="SAM" id="MobiDB-lite"/>
    </source>
</evidence>
<dbReference type="Pfam" id="PF07926">
    <property type="entry name" value="TPR_MLP1_2"/>
    <property type="match status" value="1"/>
</dbReference>
<sequence length="2012" mass="226964">MPLFITDEEYTRYSHDPSLITQKADSFIKDLYNQLETEKAQFDAQSITAEQTCALLEQKYVSLKGEFDSLQLLCDELKSKDEERLSEVAKVQADKHQIYIQSETLECGLKSINHLGLIVLVNNTGLETLECGLKSINHLGLIVLVNNTGLIGKDGEIERLSLEASELKKSKSQLLHLIEHKDLEINEKNSSIKSYLDKIVALTDNASAKESRINELEAEHSRVHASLARLSQEKELVERHNLWLNDELTSKVNSLLELRKVHNELEADMSSKLADLERAYNDKSSSLKWKDDKVKELESKLEALQNEFCSSKDAAAATEERLSAELSTVNKLVELYKENSDEWSKKAGELEGVIKALETHASQVEKDYKERLDKETSTRIEFEKEVSRLKEKLEKCEAELENSRNSDQINLLQLGSYNTKAYGDHMDVNNNAGDNLMLVPSIPAGISGTALAASLLRDGWSLVKMYEKYQEAVDALRHEQLGRRQSEAVLERVMHEIKEKADVIMDERAEHERMVEAYDTLMEKLQHSLSEQSALERAIQELKAELKRHERNYNLAQKENTDLQKQVTVLLKECRDIQLRGGGSFGYDSSVENQLNVISDNDDVFSERLLTFKDINGLVEQNVQLRGLVRVLTEQIESKEAELNENFDKELQKHTNETASKVNAVLARAEEQAQMIESLHTSVAMYKKLYEEEHKRHLSHSQLLDTPPMEIRNNVPLLLEGSHDASTRAQEKAYERIKLLEEEVTGLRGEIITLKSQNNKLSLEATFAHEKLERFMKDFDHQREETNGIIARNVEFSQLIVDYQRQIREASESLHIAEDLSRKLNMEVSVLKREKEILVNSEKRAFEEVRSMSERLQQLQATLNTIQSTEEVREEARSANRMSQEDYVKRAEREWADAKKELQEERDNSRKLALEHESAMRESMQRIEEMSKELANALRAVNDANARASAAEERLSHFEKLKNSEVNNENALVTTTKDDMVVLKEEIEKLRVEAQNNKDHMLQYKSIAQVNEAALKQMEESHENFKAEAEKVKKSLEDEVLSLKEQVNQLQDGYNSKAKEAASAATSQEEALSSSLSEISKLRDECTAKMLQIESLESQMSAMKDNLEKEHQRWRTAQDNYERQVILQSDTIQELTKTSQALASIQEKANELQRVSDILKDENNELKSKWESEKLVLEEAKNQAEKKFNEVNEQNKILHDQLEALHIKLAEKSQGSVAESSGNIDDGGLQNVVKYLRRSKEIAETEISLLKQEKLRLQSQLEGAVKAESAAQDLLRAERENSRSVHFTEDEFKALQVQVREMNLLRESNVQLREENKHNFEECQKLRQFTHTSKVEVENLQNLLGERQNEVAAYVQQTNAKLLDKDRQLEEIKKLVSEKQDVVVRLEQELSRSKVEIDERESKIKSIVQTEAALKAEADKHKKFALTFKKKSESLVKEKDMLTKKSLELSKQLADSNATKRNNADTVGEQAEKDTRIQMLEKTVEKLRDELREIEEKDTRIQILEKTLEKLREEVKKGKDEVRVEKAKNQKTESEKEIRESQENSKLVEDMVKTRKHTSGSGAPPPTGGSIGDFVDPPPVAATGEVVTATPVSTTMALVVPAAQNRVETAKQPVTSKPKVPPRKLARKLVRPHIVKPEQPKGDADMSETVGAKTQSSARKRPSASEEQEGSNARESSSVDVAAPLVKKSKGSEPPHEGGVELQSTPITSDAPENVPSFTEENVGDENQTMKEDEEVDIGDDTAVEDQTEFQNDRSDIGEENLNKPIEAEVSEDPLKDTEMEHEQSQPATGEAESEPEDGEMVSDSMIGQEDGGQEMGESQLVEHQIRSPSPMPVEDEMPEDTLRDMEVSSPLLTMEDNEDKNEEGEIEADETTPESSTDKLKNDGNDEAGFMAEEAAIDDIPTATTTTAIVVPPVAEKPSVTSSMAETSAGNQDASAVSIVSTSGPTEVKPEEPVADTVSTTINLNERAKLRSRQRLAGNQSSPPVARGRGRIPRGRTLGGRTGRGGPTSGS</sequence>
<feature type="compositionally biased region" description="Basic and acidic residues" evidence="5">
    <location>
        <begin position="1635"/>
        <end position="1644"/>
    </location>
</feature>
<feature type="region of interest" description="Disordered" evidence="5">
    <location>
        <begin position="1514"/>
        <end position="1582"/>
    </location>
</feature>
<evidence type="ECO:0000259" key="6">
    <source>
        <dbReference type="Pfam" id="PF07926"/>
    </source>
</evidence>
<evidence type="ECO:0000259" key="8">
    <source>
        <dbReference type="Pfam" id="PF25785"/>
    </source>
</evidence>
<keyword evidence="3" id="KW-0539">Nucleus</keyword>
<feature type="domain" description="Nucleoprotein TPR/MLP1-2" evidence="6">
    <location>
        <begin position="1078"/>
        <end position="1205"/>
    </location>
</feature>
<feature type="coiled-coil region" evidence="4">
    <location>
        <begin position="1295"/>
        <end position="1403"/>
    </location>
</feature>
<dbReference type="SUPFAM" id="SSF90257">
    <property type="entry name" value="Myosin rod fragments"/>
    <property type="match status" value="1"/>
</dbReference>
<feature type="coiled-coil region" evidence="4">
    <location>
        <begin position="800"/>
        <end position="1053"/>
    </location>
</feature>
<organism evidence="9 10">
    <name type="scientific">Artemisia annua</name>
    <name type="common">Sweet wormwood</name>
    <dbReference type="NCBI Taxonomy" id="35608"/>
    <lineage>
        <taxon>Eukaryota</taxon>
        <taxon>Viridiplantae</taxon>
        <taxon>Streptophyta</taxon>
        <taxon>Embryophyta</taxon>
        <taxon>Tracheophyta</taxon>
        <taxon>Spermatophyta</taxon>
        <taxon>Magnoliopsida</taxon>
        <taxon>eudicotyledons</taxon>
        <taxon>Gunneridae</taxon>
        <taxon>Pentapetalae</taxon>
        <taxon>asterids</taxon>
        <taxon>campanulids</taxon>
        <taxon>Asterales</taxon>
        <taxon>Asteraceae</taxon>
        <taxon>Asteroideae</taxon>
        <taxon>Anthemideae</taxon>
        <taxon>Artemisiinae</taxon>
        <taxon>Artemisia</taxon>
    </lineage>
</organism>
<feature type="coiled-coil region" evidence="4">
    <location>
        <begin position="1079"/>
        <end position="1201"/>
    </location>
</feature>
<protein>
    <submittedName>
        <fullName evidence="9">Nuclear pore anchor</fullName>
    </submittedName>
</protein>
<dbReference type="GO" id="GO:0006406">
    <property type="term" value="P:mRNA export from nucleus"/>
    <property type="evidence" value="ECO:0007669"/>
    <property type="project" value="TreeGrafter"/>
</dbReference>
<dbReference type="InterPro" id="IPR057577">
    <property type="entry name" value="Nucleoprot-TPR/MLP1_dom"/>
</dbReference>
<name>A0A2U1Q7E2_ARTAN</name>
<keyword evidence="10" id="KW-1185">Reference proteome</keyword>
<feature type="region of interest" description="Disordered" evidence="5">
    <location>
        <begin position="1054"/>
        <end position="1077"/>
    </location>
</feature>
<feature type="compositionally biased region" description="Polar residues" evidence="5">
    <location>
        <begin position="1670"/>
        <end position="1679"/>
    </location>
</feature>
<evidence type="ECO:0000256" key="1">
    <source>
        <dbReference type="ARBA" id="ARBA00004123"/>
    </source>
</evidence>
<evidence type="ECO:0000256" key="4">
    <source>
        <dbReference type="SAM" id="Coils"/>
    </source>
</evidence>
<dbReference type="InterPro" id="IPR012929">
    <property type="entry name" value="Nucleoprot-TPR/MLP1-2_dom"/>
</dbReference>
<dbReference type="OrthoDB" id="343070at2759"/>
<reference evidence="9 10" key="1">
    <citation type="journal article" date="2018" name="Mol. Plant">
        <title>The genome of Artemisia annua provides insight into the evolution of Asteraceae family and artemisinin biosynthesis.</title>
        <authorList>
            <person name="Shen Q."/>
            <person name="Zhang L."/>
            <person name="Liao Z."/>
            <person name="Wang S."/>
            <person name="Yan T."/>
            <person name="Shi P."/>
            <person name="Liu M."/>
            <person name="Fu X."/>
            <person name="Pan Q."/>
            <person name="Wang Y."/>
            <person name="Lv Z."/>
            <person name="Lu X."/>
            <person name="Zhang F."/>
            <person name="Jiang W."/>
            <person name="Ma Y."/>
            <person name="Chen M."/>
            <person name="Hao X."/>
            <person name="Li L."/>
            <person name="Tang Y."/>
            <person name="Lv G."/>
            <person name="Zhou Y."/>
            <person name="Sun X."/>
            <person name="Brodelius P.E."/>
            <person name="Rose J.K.C."/>
            <person name="Tang K."/>
        </authorList>
    </citation>
    <scope>NUCLEOTIDE SEQUENCE [LARGE SCALE GENOMIC DNA]</scope>
    <source>
        <strain evidence="10">cv. Huhao1</strain>
        <tissue evidence="9">Leaf</tissue>
    </source>
</reference>
<comment type="caution">
    <text evidence="9">The sequence shown here is derived from an EMBL/GenBank/DDBJ whole genome shotgun (WGS) entry which is preliminary data.</text>
</comment>